<organism evidence="1 2">
    <name type="scientific">Martelella alba</name>
    <dbReference type="NCBI Taxonomy" id="2590451"/>
    <lineage>
        <taxon>Bacteria</taxon>
        <taxon>Pseudomonadati</taxon>
        <taxon>Pseudomonadota</taxon>
        <taxon>Alphaproteobacteria</taxon>
        <taxon>Hyphomicrobiales</taxon>
        <taxon>Aurantimonadaceae</taxon>
        <taxon>Martelella</taxon>
    </lineage>
</organism>
<dbReference type="RefSeq" id="WP_136989512.1">
    <property type="nucleotide sequence ID" value="NZ_SZPQ01000006.1"/>
</dbReference>
<reference evidence="1 2" key="1">
    <citation type="submission" date="2019-04" db="EMBL/GenBank/DDBJ databases">
        <authorList>
            <person name="Li M."/>
            <person name="Gao C."/>
        </authorList>
    </citation>
    <scope>NUCLEOTIDE SEQUENCE [LARGE SCALE GENOMIC DNA]</scope>
    <source>
        <strain evidence="1 2">BGMRC 2031</strain>
    </source>
</reference>
<dbReference type="EMBL" id="SZPQ01000006">
    <property type="protein sequence ID" value="TKI07246.1"/>
    <property type="molecule type" value="Genomic_DNA"/>
</dbReference>
<keyword evidence="2" id="KW-1185">Reference proteome</keyword>
<evidence type="ECO:0000313" key="2">
    <source>
        <dbReference type="Proteomes" id="UP000305202"/>
    </source>
</evidence>
<protein>
    <submittedName>
        <fullName evidence="1">Fimbrial biogenesis outer membrane usher protein</fullName>
    </submittedName>
</protein>
<dbReference type="Proteomes" id="UP000305202">
    <property type="component" value="Unassembled WGS sequence"/>
</dbReference>
<gene>
    <name evidence="1" type="ORF">FCN80_07425</name>
</gene>
<name>A0ABY2SQZ6_9HYPH</name>
<evidence type="ECO:0000313" key="1">
    <source>
        <dbReference type="EMBL" id="TKI07246.1"/>
    </source>
</evidence>
<dbReference type="PANTHER" id="PTHR30451:SF5">
    <property type="entry name" value="SLR0019 PROTEIN"/>
    <property type="match status" value="1"/>
</dbReference>
<sequence>MAVLSRRRWVLTGYCGLLPFASHPASFDGLPPPPTLAADQARRQYLLALAINEADSGFIIPVIYDNGHYYAETADLIRAGLPAGRLNGPRTDLSALSDVSLNHDGRRQKLMLTVPTHWLPGRELASGTGRPRHPAKTSTGALLNYDIYGSRINGGGPRFSAWNEWRIFGETGHFSTDGVAQWQSAGRGNHGYIRYDTFWANQNEEHALSWKAGDLITDALSWGSSVRIGGVQIARDFAVRPDIVTYPLPAFSGQAAVPSMVDLFIDGYRTGGEMLRPGPYTFTNLPFVNGAGEAVIVTTDALGRQTTTAQPFYVSSQLLKPGLTDYSVAAGALRRQYGIQNVDYATLVASGSYRRGINDMLTLEGHAEGAPSQTLGGAGGVFKLHRWGAANAALSVSRAHGERGGQYDWGYQYSARRFNLGTQHTQRSGGFRNLAALGANDHHLHRLRWSLSRRSGQYYASFASDRLGSFGLAYIDVRSAQGGAAQLTNFSWSRNLLGDASLFASASHDRLRREWSGVLTLVMPVRMLVSASLGMERDAPGGIRQRAAVSRAMPTDGGLGWDLSYARQPGIGDYRQGTLHWRNTVLETAGGFYASGDQQTQWGDIAGALVLMDSHLLAANALNNTFALVKTNYPGIAVSYENQPAGSTNPHGYLLIPGVSAYYPAKYGIDTLTLPPDLTTDEVEQRVAIRRRSGYLVSFPVKSLRAANVIFHDKQGLPLPVGTRLLRDNRPADAIGWDGIAWLENLTADNPMRAITPDGRQCETRLILPEGGPRPLTTYGPLSCPLPAAP</sequence>
<dbReference type="Pfam" id="PF00577">
    <property type="entry name" value="Usher"/>
    <property type="match status" value="1"/>
</dbReference>
<accession>A0ABY2SQZ6</accession>
<dbReference type="Gene3D" id="2.60.40.2610">
    <property type="entry name" value="Outer membrane usher protein FimD, plug domain"/>
    <property type="match status" value="1"/>
</dbReference>
<dbReference type="PANTHER" id="PTHR30451">
    <property type="entry name" value="OUTER MEMBRANE USHER PROTEIN"/>
    <property type="match status" value="1"/>
</dbReference>
<dbReference type="Gene3D" id="2.60.40.3110">
    <property type="match status" value="1"/>
</dbReference>
<dbReference type="InterPro" id="IPR042186">
    <property type="entry name" value="FimD_plug_dom"/>
</dbReference>
<proteinExistence type="predicted"/>
<comment type="caution">
    <text evidence="1">The sequence shown here is derived from an EMBL/GenBank/DDBJ whole genome shotgun (WGS) entry which is preliminary data.</text>
</comment>
<dbReference type="InterPro" id="IPR000015">
    <property type="entry name" value="Fimb_usher"/>
</dbReference>